<dbReference type="Pfam" id="PF13639">
    <property type="entry name" value="zf-RING_2"/>
    <property type="match status" value="1"/>
</dbReference>
<evidence type="ECO:0000256" key="9">
    <source>
        <dbReference type="PROSITE-ProRule" id="PRU00175"/>
    </source>
</evidence>
<keyword evidence="7 11" id="KW-0472">Membrane</keyword>
<evidence type="ECO:0000313" key="13">
    <source>
        <dbReference type="EMBL" id="KAF5956665.1"/>
    </source>
</evidence>
<dbReference type="InterPro" id="IPR001841">
    <property type="entry name" value="Znf_RING"/>
</dbReference>
<name>A0A7J7HVX5_CAMSI</name>
<proteinExistence type="inferred from homology"/>
<keyword evidence="5" id="KW-0862">Zinc</keyword>
<dbReference type="SUPFAM" id="SSF57850">
    <property type="entry name" value="RING/U-box"/>
    <property type="match status" value="1"/>
</dbReference>
<reference evidence="13 14" key="2">
    <citation type="submission" date="2020-07" db="EMBL/GenBank/DDBJ databases">
        <title>Genome assembly of wild tea tree DASZ reveals pedigree and selection history of tea varieties.</title>
        <authorList>
            <person name="Zhang W."/>
        </authorList>
    </citation>
    <scope>NUCLEOTIDE SEQUENCE [LARGE SCALE GENOMIC DNA]</scope>
    <source>
        <strain evidence="14">cv. G240</strain>
        <tissue evidence="13">Leaf</tissue>
    </source>
</reference>
<evidence type="ECO:0000256" key="4">
    <source>
        <dbReference type="ARBA" id="ARBA00022771"/>
    </source>
</evidence>
<keyword evidence="3" id="KW-0479">Metal-binding</keyword>
<reference evidence="14" key="1">
    <citation type="journal article" date="2020" name="Nat. Commun.">
        <title>Genome assembly of wild tea tree DASZ reveals pedigree and selection history of tea varieties.</title>
        <authorList>
            <person name="Zhang W."/>
            <person name="Zhang Y."/>
            <person name="Qiu H."/>
            <person name="Guo Y."/>
            <person name="Wan H."/>
            <person name="Zhang X."/>
            <person name="Scossa F."/>
            <person name="Alseekh S."/>
            <person name="Zhang Q."/>
            <person name="Wang P."/>
            <person name="Xu L."/>
            <person name="Schmidt M.H."/>
            <person name="Jia X."/>
            <person name="Li D."/>
            <person name="Zhu A."/>
            <person name="Guo F."/>
            <person name="Chen W."/>
            <person name="Ni D."/>
            <person name="Usadel B."/>
            <person name="Fernie A.R."/>
            <person name="Wen W."/>
        </authorList>
    </citation>
    <scope>NUCLEOTIDE SEQUENCE [LARGE SCALE GENOMIC DNA]</scope>
    <source>
        <strain evidence="14">cv. G240</strain>
    </source>
</reference>
<dbReference type="PANTHER" id="PTHR46539">
    <property type="entry name" value="E3 UBIQUITIN-PROTEIN LIGASE ATL42"/>
    <property type="match status" value="1"/>
</dbReference>
<evidence type="ECO:0000256" key="2">
    <source>
        <dbReference type="ARBA" id="ARBA00022692"/>
    </source>
</evidence>
<dbReference type="Gene3D" id="3.30.40.10">
    <property type="entry name" value="Zinc/RING finger domain, C3HC4 (zinc finger)"/>
    <property type="match status" value="1"/>
</dbReference>
<evidence type="ECO:0000256" key="3">
    <source>
        <dbReference type="ARBA" id="ARBA00022723"/>
    </source>
</evidence>
<protein>
    <recommendedName>
        <fullName evidence="12">RING-type domain-containing protein</fullName>
    </recommendedName>
</protein>
<comment type="caution">
    <text evidence="13">The sequence shown here is derived from an EMBL/GenBank/DDBJ whole genome shotgun (WGS) entry which is preliminary data.</text>
</comment>
<comment type="similarity">
    <text evidence="8">Belongs to the RING-type zinc finger family. ATL subfamily.</text>
</comment>
<sequence length="203" mass="22706">MPANNNQFHHHHHHHHHHEIPNPNPNSNPNPSQPAPPPPKPTPQLLSLLLKSIIMVLIISLFFLFLGIAAVAVIHFFLAGGVLHRHRLRRRSNTQFPADSFATSAAGYSAEDLQRCLPRLKYDARLPGTSWVDCAVCLDCFKDGDWCLTLPDCHHMFHASCVDKWLTKVPNCPICRSTVRLNSEATGSMIGDDHCKLLWAIGV</sequence>
<dbReference type="Proteomes" id="UP000593564">
    <property type="component" value="Unassembled WGS sequence"/>
</dbReference>
<evidence type="ECO:0000256" key="6">
    <source>
        <dbReference type="ARBA" id="ARBA00022989"/>
    </source>
</evidence>
<feature type="domain" description="RING-type" evidence="12">
    <location>
        <begin position="134"/>
        <end position="176"/>
    </location>
</feature>
<dbReference type="PANTHER" id="PTHR46539:SF9">
    <property type="entry name" value="RING-H2 FINGER PROTEIN ATL56"/>
    <property type="match status" value="1"/>
</dbReference>
<evidence type="ECO:0000256" key="1">
    <source>
        <dbReference type="ARBA" id="ARBA00004370"/>
    </source>
</evidence>
<evidence type="ECO:0000256" key="11">
    <source>
        <dbReference type="SAM" id="Phobius"/>
    </source>
</evidence>
<evidence type="ECO:0000256" key="7">
    <source>
        <dbReference type="ARBA" id="ARBA00023136"/>
    </source>
</evidence>
<dbReference type="EMBL" id="JACBKZ010000002">
    <property type="protein sequence ID" value="KAF5956665.1"/>
    <property type="molecule type" value="Genomic_DNA"/>
</dbReference>
<feature type="compositionally biased region" description="Pro residues" evidence="10">
    <location>
        <begin position="22"/>
        <end position="41"/>
    </location>
</feature>
<gene>
    <name evidence="13" type="ORF">HYC85_003890</name>
</gene>
<dbReference type="GO" id="GO:0008270">
    <property type="term" value="F:zinc ion binding"/>
    <property type="evidence" value="ECO:0007669"/>
    <property type="project" value="UniProtKB-KW"/>
</dbReference>
<keyword evidence="2 11" id="KW-0812">Transmembrane</keyword>
<dbReference type="AlphaFoldDB" id="A0A7J7HVX5"/>
<evidence type="ECO:0000259" key="12">
    <source>
        <dbReference type="PROSITE" id="PS50089"/>
    </source>
</evidence>
<dbReference type="SMART" id="SM00184">
    <property type="entry name" value="RING"/>
    <property type="match status" value="1"/>
</dbReference>
<evidence type="ECO:0000256" key="5">
    <source>
        <dbReference type="ARBA" id="ARBA00022833"/>
    </source>
</evidence>
<feature type="transmembrane region" description="Helical" evidence="11">
    <location>
        <begin position="53"/>
        <end position="83"/>
    </location>
</feature>
<evidence type="ECO:0000256" key="10">
    <source>
        <dbReference type="SAM" id="MobiDB-lite"/>
    </source>
</evidence>
<dbReference type="PROSITE" id="PS50089">
    <property type="entry name" value="ZF_RING_2"/>
    <property type="match status" value="1"/>
</dbReference>
<evidence type="ECO:0000256" key="8">
    <source>
        <dbReference type="ARBA" id="ARBA00024209"/>
    </source>
</evidence>
<feature type="compositionally biased region" description="Basic residues" evidence="10">
    <location>
        <begin position="8"/>
        <end position="18"/>
    </location>
</feature>
<comment type="subcellular location">
    <subcellularLocation>
        <location evidence="1">Membrane</location>
    </subcellularLocation>
</comment>
<organism evidence="13 14">
    <name type="scientific">Camellia sinensis</name>
    <name type="common">Tea plant</name>
    <name type="synonym">Thea sinensis</name>
    <dbReference type="NCBI Taxonomy" id="4442"/>
    <lineage>
        <taxon>Eukaryota</taxon>
        <taxon>Viridiplantae</taxon>
        <taxon>Streptophyta</taxon>
        <taxon>Embryophyta</taxon>
        <taxon>Tracheophyta</taxon>
        <taxon>Spermatophyta</taxon>
        <taxon>Magnoliopsida</taxon>
        <taxon>eudicotyledons</taxon>
        <taxon>Gunneridae</taxon>
        <taxon>Pentapetalae</taxon>
        <taxon>asterids</taxon>
        <taxon>Ericales</taxon>
        <taxon>Theaceae</taxon>
        <taxon>Camellia</taxon>
    </lineage>
</organism>
<dbReference type="InterPro" id="IPR013083">
    <property type="entry name" value="Znf_RING/FYVE/PHD"/>
</dbReference>
<keyword evidence="14" id="KW-1185">Reference proteome</keyword>
<keyword evidence="6 11" id="KW-1133">Transmembrane helix</keyword>
<dbReference type="GO" id="GO:0016020">
    <property type="term" value="C:membrane"/>
    <property type="evidence" value="ECO:0007669"/>
    <property type="project" value="UniProtKB-SubCell"/>
</dbReference>
<accession>A0A7J7HVX5</accession>
<evidence type="ECO:0000313" key="14">
    <source>
        <dbReference type="Proteomes" id="UP000593564"/>
    </source>
</evidence>
<feature type="region of interest" description="Disordered" evidence="10">
    <location>
        <begin position="1"/>
        <end position="41"/>
    </location>
</feature>
<keyword evidence="4 9" id="KW-0863">Zinc-finger</keyword>